<feature type="domain" description="Chitin-binding type-2" evidence="3">
    <location>
        <begin position="38"/>
        <end position="100"/>
    </location>
</feature>
<reference evidence="4" key="2">
    <citation type="submission" date="2020-05" db="UniProtKB">
        <authorList>
            <consortium name="EnsemblMetazoa"/>
        </authorList>
    </citation>
    <scope>IDENTIFICATION</scope>
    <source>
        <strain evidence="4">WRAIR2</strain>
    </source>
</reference>
<dbReference type="SUPFAM" id="SSF57625">
    <property type="entry name" value="Invertebrate chitin-binding proteins"/>
    <property type="match status" value="1"/>
</dbReference>
<name>A0A1Y9H243_9DIPT</name>
<dbReference type="AlphaFoldDB" id="A0A1Y9H243"/>
<keyword evidence="5" id="KW-1185">Reference proteome</keyword>
<dbReference type="VEuPathDB" id="VectorBase:ADIR015732"/>
<keyword evidence="2" id="KW-0732">Signal</keyword>
<dbReference type="SMART" id="SM00494">
    <property type="entry name" value="ChtBD2"/>
    <property type="match status" value="3"/>
</dbReference>
<reference evidence="5" key="1">
    <citation type="submission" date="2013-03" db="EMBL/GenBank/DDBJ databases">
        <title>The Genome Sequence of Anopheles dirus WRAIR2.</title>
        <authorList>
            <consortium name="The Broad Institute Genomics Platform"/>
            <person name="Neafsey D.E."/>
            <person name="Walton C."/>
            <person name="Walker B."/>
            <person name="Young S.K."/>
            <person name="Zeng Q."/>
            <person name="Gargeya S."/>
            <person name="Fitzgerald M."/>
            <person name="Haas B."/>
            <person name="Abouelleil A."/>
            <person name="Allen A.W."/>
            <person name="Alvarado L."/>
            <person name="Arachchi H.M."/>
            <person name="Berlin A.M."/>
            <person name="Chapman S.B."/>
            <person name="Gainer-Dewar J."/>
            <person name="Goldberg J."/>
            <person name="Griggs A."/>
            <person name="Gujja S."/>
            <person name="Hansen M."/>
            <person name="Howarth C."/>
            <person name="Imamovic A."/>
            <person name="Ireland A."/>
            <person name="Larimer J."/>
            <person name="McCowan C."/>
            <person name="Murphy C."/>
            <person name="Pearson M."/>
            <person name="Poon T.W."/>
            <person name="Priest M."/>
            <person name="Roberts A."/>
            <person name="Saif S."/>
            <person name="Shea T."/>
            <person name="Sisk P."/>
            <person name="Sykes S."/>
            <person name="Wortman J."/>
            <person name="Nusbaum C."/>
            <person name="Birren B."/>
        </authorList>
    </citation>
    <scope>NUCLEOTIDE SEQUENCE [LARGE SCALE GENOMIC DNA]</scope>
    <source>
        <strain evidence="5">WRAIR2</strain>
    </source>
</reference>
<dbReference type="GO" id="GO:0008061">
    <property type="term" value="F:chitin binding"/>
    <property type="evidence" value="ECO:0007669"/>
    <property type="project" value="InterPro"/>
</dbReference>
<dbReference type="EnsemblMetazoa" id="ADIR015732-RA">
    <property type="protein sequence ID" value="ADIR015732-PA"/>
    <property type="gene ID" value="ADIR015732"/>
</dbReference>
<dbReference type="GO" id="GO:0005576">
    <property type="term" value="C:extracellular region"/>
    <property type="evidence" value="ECO:0007669"/>
    <property type="project" value="InterPro"/>
</dbReference>
<feature type="domain" description="Chitin-binding type-2" evidence="3">
    <location>
        <begin position="108"/>
        <end position="176"/>
    </location>
</feature>
<feature type="signal peptide" evidence="2">
    <location>
        <begin position="1"/>
        <end position="22"/>
    </location>
</feature>
<evidence type="ECO:0000313" key="5">
    <source>
        <dbReference type="Proteomes" id="UP000075884"/>
    </source>
</evidence>
<feature type="region of interest" description="Disordered" evidence="1">
    <location>
        <begin position="175"/>
        <end position="209"/>
    </location>
</feature>
<feature type="compositionally biased region" description="Low complexity" evidence="1">
    <location>
        <begin position="181"/>
        <end position="196"/>
    </location>
</feature>
<feature type="domain" description="Chitin-binding type-2" evidence="3">
    <location>
        <begin position="215"/>
        <end position="276"/>
    </location>
</feature>
<dbReference type="STRING" id="7168.A0A1Y9H243"/>
<sequence>MTTAIETLVLVLAAVAASAVWAQPDVGARLYPVDCVVASCGTELDRATIWPFEDPNFFLRCEPTGAPWELVRHPCTGRRLFDFERQRCVEPIGWVAACADRNPIPSLGPCPAVRCDSVADLRRLWPVDDPARFLQCIPQADGGVAPIAKYCPFATQFSLLAQACITVHRWERECLPDGENTPGPTGGDTDPTTTELPSPPPPTTTQPGWTLCQQPICEREDPVLYPHANPASFWQCVPQPSGFWVAQERPCGAGTLFHYGLQQCVFPADWVDFCPA</sequence>
<evidence type="ECO:0000256" key="1">
    <source>
        <dbReference type="SAM" id="MobiDB-lite"/>
    </source>
</evidence>
<dbReference type="InterPro" id="IPR002557">
    <property type="entry name" value="Chitin-bd_dom"/>
</dbReference>
<evidence type="ECO:0000256" key="2">
    <source>
        <dbReference type="SAM" id="SignalP"/>
    </source>
</evidence>
<organism evidence="4 5">
    <name type="scientific">Anopheles dirus</name>
    <dbReference type="NCBI Taxonomy" id="7168"/>
    <lineage>
        <taxon>Eukaryota</taxon>
        <taxon>Metazoa</taxon>
        <taxon>Ecdysozoa</taxon>
        <taxon>Arthropoda</taxon>
        <taxon>Hexapoda</taxon>
        <taxon>Insecta</taxon>
        <taxon>Pterygota</taxon>
        <taxon>Neoptera</taxon>
        <taxon>Endopterygota</taxon>
        <taxon>Diptera</taxon>
        <taxon>Nematocera</taxon>
        <taxon>Culicoidea</taxon>
        <taxon>Culicidae</taxon>
        <taxon>Anophelinae</taxon>
        <taxon>Anopheles</taxon>
    </lineage>
</organism>
<protein>
    <recommendedName>
        <fullName evidence="3">Chitin-binding type-2 domain-containing protein</fullName>
    </recommendedName>
</protein>
<dbReference type="Proteomes" id="UP000075884">
    <property type="component" value="Unassembled WGS sequence"/>
</dbReference>
<proteinExistence type="predicted"/>
<evidence type="ECO:0000313" key="4">
    <source>
        <dbReference type="EnsemblMetazoa" id="ADIR015732-PA"/>
    </source>
</evidence>
<feature type="chain" id="PRO_5012870786" description="Chitin-binding type-2 domain-containing protein" evidence="2">
    <location>
        <begin position="23"/>
        <end position="276"/>
    </location>
</feature>
<evidence type="ECO:0000259" key="3">
    <source>
        <dbReference type="SMART" id="SM00494"/>
    </source>
</evidence>
<accession>A0A1Y9H243</accession>
<dbReference type="InterPro" id="IPR036508">
    <property type="entry name" value="Chitin-bd_dom_sf"/>
</dbReference>